<dbReference type="AlphaFoldDB" id="A0A1G6JV22"/>
<dbReference type="RefSeq" id="WP_074650568.1">
    <property type="nucleotide sequence ID" value="NZ_FMZR01000001.1"/>
</dbReference>
<reference evidence="4" key="1">
    <citation type="submission" date="2016-10" db="EMBL/GenBank/DDBJ databases">
        <authorList>
            <person name="Varghese N."/>
        </authorList>
    </citation>
    <scope>NUCLEOTIDE SEQUENCE [LARGE SCALE GENOMIC DNA]</scope>
    <source>
        <strain evidence="4">KPR-7A</strain>
    </source>
</reference>
<comment type="subcellular location">
    <subcellularLocation>
        <location evidence="1">Virion</location>
    </subcellularLocation>
</comment>
<evidence type="ECO:0000256" key="1">
    <source>
        <dbReference type="ARBA" id="ARBA00004328"/>
    </source>
</evidence>
<dbReference type="Pfam" id="PF11133">
    <property type="entry name" value="Phage_head_fibr"/>
    <property type="match status" value="1"/>
</dbReference>
<proteinExistence type="predicted"/>
<name>A0A1G6JV22_9BACI</name>
<protein>
    <submittedName>
        <fullName evidence="3">Head fiber protein</fullName>
    </submittedName>
</protein>
<dbReference type="Gene3D" id="6.10.140.1630">
    <property type="match status" value="1"/>
</dbReference>
<keyword evidence="2" id="KW-0945">Host-virus interaction</keyword>
<gene>
    <name evidence="3" type="ORF">SAMN04487767_101502</name>
</gene>
<evidence type="ECO:0000256" key="2">
    <source>
        <dbReference type="ARBA" id="ARBA00022581"/>
    </source>
</evidence>
<sequence length="74" mass="7975">MAISENQAQRLNKSMPIAKEIKLGSVIKDLQDKTEQLPKKVDKQVDSTATDVTGVVKDLNALIAKLKAAGVMTP</sequence>
<dbReference type="EMBL" id="FMZR01000001">
    <property type="protein sequence ID" value="SDC21836.1"/>
    <property type="molecule type" value="Genomic_DNA"/>
</dbReference>
<dbReference type="InterPro" id="IPR022741">
    <property type="entry name" value="Phage_B103_Gp8"/>
</dbReference>
<evidence type="ECO:0000313" key="4">
    <source>
        <dbReference type="Proteomes" id="UP000183507"/>
    </source>
</evidence>
<organism evidence="3 4">
    <name type="scientific">Bacillus wiedmannii</name>
    <dbReference type="NCBI Taxonomy" id="1890302"/>
    <lineage>
        <taxon>Bacteria</taxon>
        <taxon>Bacillati</taxon>
        <taxon>Bacillota</taxon>
        <taxon>Bacilli</taxon>
        <taxon>Bacillales</taxon>
        <taxon>Bacillaceae</taxon>
        <taxon>Bacillus</taxon>
        <taxon>Bacillus cereus group</taxon>
    </lineage>
</organism>
<dbReference type="Proteomes" id="UP000183507">
    <property type="component" value="Unassembled WGS sequence"/>
</dbReference>
<evidence type="ECO:0000313" key="3">
    <source>
        <dbReference type="EMBL" id="SDC21836.1"/>
    </source>
</evidence>
<accession>A0A1G6JV22</accession>